<evidence type="ECO:0000313" key="7">
    <source>
        <dbReference type="EMBL" id="KVE27647.1"/>
    </source>
</evidence>
<comment type="caution">
    <text evidence="7">The sequence shown here is derived from an EMBL/GenBank/DDBJ whole genome shotgun (WGS) entry which is preliminary data.</text>
</comment>
<evidence type="ECO:0000259" key="6">
    <source>
        <dbReference type="PROSITE" id="PS50075"/>
    </source>
</evidence>
<dbReference type="InterPro" id="IPR050272">
    <property type="entry name" value="Isochorismatase-like_hydrls"/>
</dbReference>
<name>A0A103E3G6_9BURK</name>
<dbReference type="Proteomes" id="UP000062788">
    <property type="component" value="Unassembled WGS sequence"/>
</dbReference>
<dbReference type="InterPro" id="IPR036736">
    <property type="entry name" value="ACP-like_sf"/>
</dbReference>
<keyword evidence="5" id="KW-0597">Phosphoprotein</keyword>
<dbReference type="Gene3D" id="1.10.1200.10">
    <property type="entry name" value="ACP-like"/>
    <property type="match status" value="1"/>
</dbReference>
<keyword evidence="5" id="KW-0596">Phosphopantetheine</keyword>
<accession>A0A103E3G6</accession>
<feature type="domain" description="Carrier" evidence="6">
    <location>
        <begin position="220"/>
        <end position="296"/>
    </location>
</feature>
<comment type="catalytic activity">
    <reaction evidence="4">
        <text>isochorismate + H2O = (2S,3S)-2,3-dihydroxy-2,3-dihydrobenzoate + pyruvate</text>
        <dbReference type="Rhea" id="RHEA:11112"/>
        <dbReference type="ChEBI" id="CHEBI:15361"/>
        <dbReference type="ChEBI" id="CHEBI:15377"/>
        <dbReference type="ChEBI" id="CHEBI:29780"/>
        <dbReference type="ChEBI" id="CHEBI:58764"/>
        <dbReference type="EC" id="3.3.2.1"/>
    </reaction>
</comment>
<dbReference type="SUPFAM" id="SSF52499">
    <property type="entry name" value="Isochorismatase-like hydrolases"/>
    <property type="match status" value="1"/>
</dbReference>
<evidence type="ECO:0000313" key="8">
    <source>
        <dbReference type="Proteomes" id="UP000062788"/>
    </source>
</evidence>
<keyword evidence="3" id="KW-0378">Hydrolase</keyword>
<dbReference type="Pfam" id="PF00550">
    <property type="entry name" value="PP-binding"/>
    <property type="match status" value="1"/>
</dbReference>
<dbReference type="Pfam" id="PF00857">
    <property type="entry name" value="Isochorismatase"/>
    <property type="match status" value="1"/>
</dbReference>
<comment type="pathway">
    <text evidence="1">Siderophore biosynthesis.</text>
</comment>
<evidence type="ECO:0000256" key="4">
    <source>
        <dbReference type="ARBA" id="ARBA00048590"/>
    </source>
</evidence>
<proteinExistence type="predicted"/>
<evidence type="ECO:0000256" key="5">
    <source>
        <dbReference type="PIRSR" id="PIRSR001111-50"/>
    </source>
</evidence>
<dbReference type="PROSITE" id="PS50075">
    <property type="entry name" value="CARRIER"/>
    <property type="match status" value="1"/>
</dbReference>
<organism evidence="7 8">
    <name type="scientific">Burkholderia singularis</name>
    <dbReference type="NCBI Taxonomy" id="1503053"/>
    <lineage>
        <taxon>Bacteria</taxon>
        <taxon>Pseudomonadati</taxon>
        <taxon>Pseudomonadota</taxon>
        <taxon>Betaproteobacteria</taxon>
        <taxon>Burkholderiales</taxon>
        <taxon>Burkholderiaceae</taxon>
        <taxon>Burkholderia</taxon>
        <taxon>pseudomallei group</taxon>
    </lineage>
</organism>
<dbReference type="AlphaFoldDB" id="A0A103E3G6"/>
<dbReference type="OrthoDB" id="5794853at2"/>
<dbReference type="InterPro" id="IPR009081">
    <property type="entry name" value="PP-bd_ACP"/>
</dbReference>
<dbReference type="SUPFAM" id="SSF47336">
    <property type="entry name" value="ACP-like"/>
    <property type="match status" value="1"/>
</dbReference>
<dbReference type="InterPro" id="IPR000868">
    <property type="entry name" value="Isochorismatase-like_dom"/>
</dbReference>
<dbReference type="PRINTS" id="PR01398">
    <property type="entry name" value="ISCHRISMTASE"/>
</dbReference>
<evidence type="ECO:0000256" key="3">
    <source>
        <dbReference type="ARBA" id="ARBA00022801"/>
    </source>
</evidence>
<gene>
    <name evidence="7" type="ORF">WS67_11110</name>
</gene>
<dbReference type="EC" id="3.3.2.1" evidence="2"/>
<dbReference type="Gene3D" id="3.40.50.850">
    <property type="entry name" value="Isochorismatase-like"/>
    <property type="match status" value="1"/>
</dbReference>
<protein>
    <recommendedName>
        <fullName evidence="2">isochorismatase</fullName>
        <ecNumber evidence="2">3.3.2.1</ecNumber>
    </recommendedName>
</protein>
<dbReference type="PANTHER" id="PTHR43540:SF3">
    <property type="entry name" value="ENTEROBACTIN SYNTHASE COMPONENT B"/>
    <property type="match status" value="1"/>
</dbReference>
<dbReference type="PANTHER" id="PTHR43540">
    <property type="entry name" value="PEROXYUREIDOACRYLATE/UREIDOACRYLATE AMIDOHYDROLASE-RELATED"/>
    <property type="match status" value="1"/>
</dbReference>
<evidence type="ECO:0000256" key="2">
    <source>
        <dbReference type="ARBA" id="ARBA00012100"/>
    </source>
</evidence>
<dbReference type="GO" id="GO:0008908">
    <property type="term" value="F:isochorismatase activity"/>
    <property type="evidence" value="ECO:0007669"/>
    <property type="project" value="UniProtKB-EC"/>
</dbReference>
<dbReference type="PIRSF" id="PIRSF001111">
    <property type="entry name" value="Isochorismatase"/>
    <property type="match status" value="1"/>
</dbReference>
<dbReference type="InterPro" id="IPR036380">
    <property type="entry name" value="Isochorismatase-like_sf"/>
</dbReference>
<reference evidence="7 8" key="1">
    <citation type="submission" date="2015-11" db="EMBL/GenBank/DDBJ databases">
        <title>Expanding the genomic diversity of Burkholderia species for the development of highly accurate diagnostics.</title>
        <authorList>
            <person name="Sahl J."/>
            <person name="Keim P."/>
            <person name="Wagner D."/>
        </authorList>
    </citation>
    <scope>NUCLEOTIDE SEQUENCE [LARGE SCALE GENOMIC DNA]</scope>
    <source>
        <strain evidence="7 8">TSV85</strain>
    </source>
</reference>
<evidence type="ECO:0000256" key="1">
    <source>
        <dbReference type="ARBA" id="ARBA00004924"/>
    </source>
</evidence>
<dbReference type="EMBL" id="LOWA01000025">
    <property type="protein sequence ID" value="KVE27647.1"/>
    <property type="molecule type" value="Genomic_DNA"/>
</dbReference>
<dbReference type="InterPro" id="IPR016291">
    <property type="entry name" value="Isochorismatase"/>
</dbReference>
<sequence>MAIPKISSYPLPEEIPDSRVTWRFDASRAALLVHDMQDYFVDFYDRDAAPIPDLIANARRLIDLAHASGMPVYYTAQSPRQTAAERGLLTDMWGPGLTARPEHASICDALAPLPGDIVLDKWRYSAFQRSDFETMLRNAQRDQLVICGVYAHIGCLMTASEAFMKDIQPFFVADALADFSAHEHKMALDYVAQRCGRVVRTHELAGAVRATPQAPASMAQGAPISLAAVAEQVSRILQLDAPDLQPHDNLLDHGLDSVRIMMLADAWRQAGHDVSFVQLAQAPTLAAWTALLESTAGVPA</sequence>
<comment type="cofactor">
    <cofactor evidence="5">
        <name>pantetheine 4'-phosphate</name>
        <dbReference type="ChEBI" id="CHEBI:47942"/>
    </cofactor>
    <text evidence="5">Binds 1 phosphopantetheine covalently.</text>
</comment>
<keyword evidence="8" id="KW-1185">Reference proteome</keyword>
<dbReference type="RefSeq" id="WP_059516243.1">
    <property type="nucleotide sequence ID" value="NZ_LOWA01000025.1"/>
</dbReference>
<feature type="modified residue" description="O-(pantetheine 4'-phosphoryl)serine" evidence="5">
    <location>
        <position position="257"/>
    </location>
</feature>